<reference evidence="2 3" key="1">
    <citation type="submission" date="2019-07" db="EMBL/GenBank/DDBJ databases">
        <title>Genomic Encyclopedia of Archaeal and Bacterial Type Strains, Phase II (KMG-II): from individual species to whole genera.</title>
        <authorList>
            <person name="Goeker M."/>
        </authorList>
    </citation>
    <scope>NUCLEOTIDE SEQUENCE [LARGE SCALE GENOMIC DNA]</scope>
    <source>
        <strain evidence="2 3">DSM 21935</strain>
    </source>
</reference>
<protein>
    <submittedName>
        <fullName evidence="2">Acyl-CoA reductase (LuxC)</fullName>
    </submittedName>
</protein>
<evidence type="ECO:0000256" key="1">
    <source>
        <dbReference type="ARBA" id="ARBA00022857"/>
    </source>
</evidence>
<name>A0A5D3YLZ8_9BACT</name>
<dbReference type="Pfam" id="PF05893">
    <property type="entry name" value="LuxC"/>
    <property type="match status" value="1"/>
</dbReference>
<keyword evidence="3" id="KW-1185">Reference proteome</keyword>
<dbReference type="Proteomes" id="UP000324595">
    <property type="component" value="Unassembled WGS sequence"/>
</dbReference>
<dbReference type="AlphaFoldDB" id="A0A5D3YLZ8"/>
<keyword evidence="1" id="KW-0521">NADP</keyword>
<sequence>MEELKLRINTLLKATENWLNGDNHYLMDAIDRTVREGYFSFEDTQYAIRAIKEGITKSRIEEWCERAEINDGTDASGQNVLCLHAGNLPLVGFQDAFATLLSGARYTGKISKKDPYLLPTFLNEVKKTELWTDMDVQWTHRLDDFEGMRHDAILFAGSESSVPSVKKAIEEYNLAKQDGRYLIRTAHFSIAYLDQKDDQTMQDLAEAILRYGGKGCRSAAIVVSPYGLDEMKSDLVDFARSFWQENPQHLEPSPKLRQQYAYNEAVGRTQCWFDYFLVQEDGLELDQDFVCYWVQGDEQTVADLAEMYGQQLQSIYVTQSDNKIPDWQERTELLANAQQPPIHWQPDSVDTLAWLKD</sequence>
<evidence type="ECO:0000313" key="3">
    <source>
        <dbReference type="Proteomes" id="UP000324595"/>
    </source>
</evidence>
<dbReference type="InterPro" id="IPR008670">
    <property type="entry name" value="CoA_reduct_LuxC"/>
</dbReference>
<dbReference type="GO" id="GO:0008218">
    <property type="term" value="P:bioluminescence"/>
    <property type="evidence" value="ECO:0007669"/>
    <property type="project" value="InterPro"/>
</dbReference>
<accession>A0A5D3YLZ8</accession>
<organism evidence="2 3">
    <name type="scientific">Fodinibius salinus</name>
    <dbReference type="NCBI Taxonomy" id="860790"/>
    <lineage>
        <taxon>Bacteria</taxon>
        <taxon>Pseudomonadati</taxon>
        <taxon>Balneolota</taxon>
        <taxon>Balneolia</taxon>
        <taxon>Balneolales</taxon>
        <taxon>Balneolaceae</taxon>
        <taxon>Fodinibius</taxon>
    </lineage>
</organism>
<dbReference type="RefSeq" id="WP_148897659.1">
    <property type="nucleotide sequence ID" value="NZ_VNHY01000001.1"/>
</dbReference>
<dbReference type="OrthoDB" id="1522941at2"/>
<dbReference type="EMBL" id="VNHY01000001">
    <property type="protein sequence ID" value="TYP94974.1"/>
    <property type="molecule type" value="Genomic_DNA"/>
</dbReference>
<evidence type="ECO:0000313" key="2">
    <source>
        <dbReference type="EMBL" id="TYP94974.1"/>
    </source>
</evidence>
<dbReference type="GO" id="GO:0003995">
    <property type="term" value="F:acyl-CoA dehydrogenase activity"/>
    <property type="evidence" value="ECO:0007669"/>
    <property type="project" value="InterPro"/>
</dbReference>
<gene>
    <name evidence="2" type="ORF">LX73_0268</name>
</gene>
<comment type="caution">
    <text evidence="2">The sequence shown here is derived from an EMBL/GenBank/DDBJ whole genome shotgun (WGS) entry which is preliminary data.</text>
</comment>
<proteinExistence type="predicted"/>